<comment type="subcellular location">
    <subcellularLocation>
        <location evidence="1">Cell membrane</location>
        <topology evidence="1">Multi-pass membrane protein</topology>
    </subcellularLocation>
</comment>
<dbReference type="EMBL" id="WEZQ01000014">
    <property type="protein sequence ID" value="MYV17493.1"/>
    <property type="molecule type" value="Genomic_DNA"/>
</dbReference>
<feature type="transmembrane region" description="Helical" evidence="7">
    <location>
        <begin position="12"/>
        <end position="31"/>
    </location>
</feature>
<feature type="transmembrane region" description="Helical" evidence="7">
    <location>
        <begin position="73"/>
        <end position="89"/>
    </location>
</feature>
<accession>A0A6N9I5B1</accession>
<feature type="transmembrane region" description="Helical" evidence="7">
    <location>
        <begin position="254"/>
        <end position="272"/>
    </location>
</feature>
<dbReference type="GO" id="GO:0005886">
    <property type="term" value="C:plasma membrane"/>
    <property type="evidence" value="ECO:0007669"/>
    <property type="project" value="UniProtKB-SubCell"/>
</dbReference>
<feature type="transmembrane region" description="Helical" evidence="7">
    <location>
        <begin position="210"/>
        <end position="234"/>
    </location>
</feature>
<evidence type="ECO:0000256" key="6">
    <source>
        <dbReference type="ARBA" id="ARBA00023136"/>
    </source>
</evidence>
<dbReference type="InterPro" id="IPR005829">
    <property type="entry name" value="Sugar_transporter_CS"/>
</dbReference>
<evidence type="ECO:0000256" key="5">
    <source>
        <dbReference type="ARBA" id="ARBA00022989"/>
    </source>
</evidence>
<keyword evidence="5 7" id="KW-1133">Transmembrane helix</keyword>
<evidence type="ECO:0000256" key="3">
    <source>
        <dbReference type="ARBA" id="ARBA00022448"/>
    </source>
</evidence>
<dbReference type="PROSITE" id="PS00216">
    <property type="entry name" value="SUGAR_TRANSPORT_1"/>
    <property type="match status" value="1"/>
</dbReference>
<keyword evidence="6 7" id="KW-0472">Membrane</keyword>
<dbReference type="GO" id="GO:0022857">
    <property type="term" value="F:transmembrane transporter activity"/>
    <property type="evidence" value="ECO:0007669"/>
    <property type="project" value="InterPro"/>
</dbReference>
<dbReference type="InterPro" id="IPR036259">
    <property type="entry name" value="MFS_trans_sf"/>
</dbReference>
<evidence type="ECO:0000256" key="4">
    <source>
        <dbReference type="ARBA" id="ARBA00022692"/>
    </source>
</evidence>
<keyword evidence="4 7" id="KW-0812">Transmembrane</keyword>
<dbReference type="Pfam" id="PF07690">
    <property type="entry name" value="MFS_1"/>
    <property type="match status" value="1"/>
</dbReference>
<evidence type="ECO:0000313" key="9">
    <source>
        <dbReference type="EMBL" id="MYV17493.1"/>
    </source>
</evidence>
<dbReference type="PANTHER" id="PTHR23514">
    <property type="entry name" value="BYPASS OF STOP CODON PROTEIN 6"/>
    <property type="match status" value="1"/>
</dbReference>
<feature type="domain" description="Major facilitator superfamily (MFS) profile" evidence="8">
    <location>
        <begin position="8"/>
        <end position="394"/>
    </location>
</feature>
<comment type="caution">
    <text evidence="9">The sequence shown here is derived from an EMBL/GenBank/DDBJ whole genome shotgun (WGS) entry which is preliminary data.</text>
</comment>
<sequence length="399" mass="43486">MTKKYVPLATGIYLNYAIIGMATIIISQYSNSFQQLWNTNLKGISTVISMIGIGRLLTILFAGYVSDRFGRKLTMLVGIATTIIFFLGLVLSRDVVWASIFALFMGATDSFSDASSYPALSDAFTNRAASMNSLVKAAMSLAQFALPFIVAAIPDSKVALIGMTVIMVVDAIIIMRSQFGPQNESKPESKQTSVDTALDRQKVAKSKPSVLIDGTALVVLGFTISFTFYVFTQYVPNFGISVLKVSAATAKGLVSWYAIASLISVFVTSVIVTKIKPMYLVLTYSGISLIFLGWMTLMPSLWLAQITSIVIGFFAAGGIWQLGLTILSQYFPREKGKVTGYYSFMAALTYFVGPFVSSFVINNTAASVLWVFKLDIAVTLIGVLLIALVMVRNLKYKFI</sequence>
<feature type="transmembrane region" description="Helical" evidence="7">
    <location>
        <begin position="43"/>
        <end position="66"/>
    </location>
</feature>
<reference evidence="9 10" key="1">
    <citation type="journal article" date="2019" name="Appl. Environ. Microbiol.">
        <title>Genetic determinants of hydroxycinnamic acid metabolism in heterofermentative lactobacilli.</title>
        <authorList>
            <person name="Gaur G."/>
            <person name="Oh J.H."/>
            <person name="Filannino P."/>
            <person name="Gobbetti M."/>
            <person name="van Pijkeren J.P."/>
            <person name="Ganzle M.G."/>
        </authorList>
    </citation>
    <scope>NUCLEOTIDE SEQUENCE [LARGE SCALE GENOMIC DNA]</scope>
    <source>
        <strain evidence="9 10">C5</strain>
    </source>
</reference>
<dbReference type="Gene3D" id="1.20.1250.20">
    <property type="entry name" value="MFS general substrate transporter like domains"/>
    <property type="match status" value="1"/>
</dbReference>
<feature type="transmembrane region" description="Helical" evidence="7">
    <location>
        <begin position="367"/>
        <end position="391"/>
    </location>
</feature>
<feature type="transmembrane region" description="Helical" evidence="7">
    <location>
        <begin position="279"/>
        <end position="297"/>
    </location>
</feature>
<organism evidence="9 10">
    <name type="scientific">Furfurilactobacillus milii</name>
    <dbReference type="NCBI Taxonomy" id="2888272"/>
    <lineage>
        <taxon>Bacteria</taxon>
        <taxon>Bacillati</taxon>
        <taxon>Bacillota</taxon>
        <taxon>Bacilli</taxon>
        <taxon>Lactobacillales</taxon>
        <taxon>Lactobacillaceae</taxon>
        <taxon>Furfurilactobacillus</taxon>
    </lineage>
</organism>
<comment type="similarity">
    <text evidence="2">Belongs to the major facilitator superfamily.</text>
</comment>
<dbReference type="InterPro" id="IPR020846">
    <property type="entry name" value="MFS_dom"/>
</dbReference>
<protein>
    <submittedName>
        <fullName evidence="9">MFS transporter</fullName>
    </submittedName>
</protein>
<dbReference type="InterPro" id="IPR011701">
    <property type="entry name" value="MFS"/>
</dbReference>
<evidence type="ECO:0000256" key="7">
    <source>
        <dbReference type="SAM" id="Phobius"/>
    </source>
</evidence>
<dbReference type="AlphaFoldDB" id="A0A6N9I5B1"/>
<dbReference type="SUPFAM" id="SSF103473">
    <property type="entry name" value="MFS general substrate transporter"/>
    <property type="match status" value="1"/>
</dbReference>
<evidence type="ECO:0000259" key="8">
    <source>
        <dbReference type="PROSITE" id="PS50850"/>
    </source>
</evidence>
<dbReference type="InterPro" id="IPR051788">
    <property type="entry name" value="MFS_Transporter"/>
</dbReference>
<evidence type="ECO:0000256" key="1">
    <source>
        <dbReference type="ARBA" id="ARBA00004651"/>
    </source>
</evidence>
<gene>
    <name evidence="9" type="ORF">GB993_08245</name>
</gene>
<proteinExistence type="inferred from homology"/>
<dbReference type="OrthoDB" id="7066727at2"/>
<evidence type="ECO:0000313" key="10">
    <source>
        <dbReference type="Proteomes" id="UP000449209"/>
    </source>
</evidence>
<evidence type="ECO:0000256" key="2">
    <source>
        <dbReference type="ARBA" id="ARBA00008335"/>
    </source>
</evidence>
<dbReference type="RefSeq" id="WP_161003877.1">
    <property type="nucleotide sequence ID" value="NZ_WEZQ01000014.1"/>
</dbReference>
<dbReference type="PROSITE" id="PS50850">
    <property type="entry name" value="MFS"/>
    <property type="match status" value="1"/>
</dbReference>
<name>A0A6N9I5B1_9LACO</name>
<dbReference type="Proteomes" id="UP000449209">
    <property type="component" value="Unassembled WGS sequence"/>
</dbReference>
<dbReference type="PANTHER" id="PTHR23514:SF3">
    <property type="entry name" value="BYPASS OF STOP CODON PROTEIN 6"/>
    <property type="match status" value="1"/>
</dbReference>
<feature type="transmembrane region" description="Helical" evidence="7">
    <location>
        <begin position="303"/>
        <end position="327"/>
    </location>
</feature>
<keyword evidence="3" id="KW-0813">Transport</keyword>
<feature type="transmembrane region" description="Helical" evidence="7">
    <location>
        <begin position="339"/>
        <end position="361"/>
    </location>
</feature>